<name>A0AA88BA66_9BRAD</name>
<protein>
    <submittedName>
        <fullName evidence="1">Uncharacterized protein</fullName>
    </submittedName>
</protein>
<dbReference type="EMBL" id="BMHC01000012">
    <property type="protein sequence ID" value="GGI28494.1"/>
    <property type="molecule type" value="Genomic_DNA"/>
</dbReference>
<evidence type="ECO:0000313" key="1">
    <source>
        <dbReference type="EMBL" id="GGI28494.1"/>
    </source>
</evidence>
<organism evidence="1 2">
    <name type="scientific">Bradyrhizobium guangdongense</name>
    <dbReference type="NCBI Taxonomy" id="1325090"/>
    <lineage>
        <taxon>Bacteria</taxon>
        <taxon>Pseudomonadati</taxon>
        <taxon>Pseudomonadota</taxon>
        <taxon>Alphaproteobacteria</taxon>
        <taxon>Hyphomicrobiales</taxon>
        <taxon>Nitrobacteraceae</taxon>
        <taxon>Bradyrhizobium</taxon>
    </lineage>
</organism>
<comment type="caution">
    <text evidence="1">The sequence shown here is derived from an EMBL/GenBank/DDBJ whole genome shotgun (WGS) entry which is preliminary data.</text>
</comment>
<sequence>MVKTEVSARVSSWLFFLNRKELIGKRGNIPPRERTAGWPFIENNPMHSRAAIDFKDEFVGWAKRRGPRLAAIVVRWWARRNCAFAHPTKSYSAAICRGAGGGLARSAASWA</sequence>
<dbReference type="Proteomes" id="UP000625079">
    <property type="component" value="Unassembled WGS sequence"/>
</dbReference>
<evidence type="ECO:0000313" key="2">
    <source>
        <dbReference type="Proteomes" id="UP000625079"/>
    </source>
</evidence>
<dbReference type="AlphaFoldDB" id="A0AA88BA66"/>
<proteinExistence type="predicted"/>
<accession>A0AA88BA66</accession>
<reference evidence="1" key="1">
    <citation type="journal article" date="2014" name="Int. J. Syst. Evol. Microbiol.">
        <title>Complete genome sequence of Corynebacterium casei LMG S-19264T (=DSM 44701T), isolated from a smear-ripened cheese.</title>
        <authorList>
            <consortium name="US DOE Joint Genome Institute (JGI-PGF)"/>
            <person name="Walter F."/>
            <person name="Albersmeier A."/>
            <person name="Kalinowski J."/>
            <person name="Ruckert C."/>
        </authorList>
    </citation>
    <scope>NUCLEOTIDE SEQUENCE</scope>
    <source>
        <strain evidence="1">CGMCC 1.15034</strain>
    </source>
</reference>
<reference evidence="1" key="2">
    <citation type="submission" date="2022-12" db="EMBL/GenBank/DDBJ databases">
        <authorList>
            <person name="Sun Q."/>
            <person name="Zhou Y."/>
        </authorList>
    </citation>
    <scope>NUCLEOTIDE SEQUENCE</scope>
    <source>
        <strain evidence="1">CGMCC 1.15034</strain>
    </source>
</reference>
<gene>
    <name evidence="1" type="ORF">GCM10010987_49680</name>
</gene>